<keyword evidence="4" id="KW-1185">Reference proteome</keyword>
<keyword evidence="2" id="KW-0732">Signal</keyword>
<feature type="compositionally biased region" description="Basic and acidic residues" evidence="1">
    <location>
        <begin position="402"/>
        <end position="421"/>
    </location>
</feature>
<dbReference type="Proteomes" id="UP001498398">
    <property type="component" value="Unassembled WGS sequence"/>
</dbReference>
<name>A0ABR1K7B0_9AGAR</name>
<evidence type="ECO:0000256" key="1">
    <source>
        <dbReference type="SAM" id="MobiDB-lite"/>
    </source>
</evidence>
<comment type="caution">
    <text evidence="3">The sequence shown here is derived from an EMBL/GenBank/DDBJ whole genome shotgun (WGS) entry which is preliminary data.</text>
</comment>
<dbReference type="EMBL" id="JBANRG010000001">
    <property type="protein sequence ID" value="KAK7472776.1"/>
    <property type="molecule type" value="Genomic_DNA"/>
</dbReference>
<evidence type="ECO:0000313" key="3">
    <source>
        <dbReference type="EMBL" id="KAK7472776.1"/>
    </source>
</evidence>
<accession>A0ABR1K7B0</accession>
<evidence type="ECO:0000313" key="4">
    <source>
        <dbReference type="Proteomes" id="UP001498398"/>
    </source>
</evidence>
<feature type="region of interest" description="Disordered" evidence="1">
    <location>
        <begin position="292"/>
        <end position="320"/>
    </location>
</feature>
<feature type="chain" id="PRO_5046026736" evidence="2">
    <location>
        <begin position="16"/>
        <end position="543"/>
    </location>
</feature>
<proteinExistence type="predicted"/>
<protein>
    <submittedName>
        <fullName evidence="3">Uncharacterized protein</fullName>
    </submittedName>
</protein>
<feature type="region of interest" description="Disordered" evidence="1">
    <location>
        <begin position="398"/>
        <end position="422"/>
    </location>
</feature>
<feature type="compositionally biased region" description="Low complexity" evidence="1">
    <location>
        <begin position="306"/>
        <end position="320"/>
    </location>
</feature>
<feature type="signal peptide" evidence="2">
    <location>
        <begin position="1"/>
        <end position="15"/>
    </location>
</feature>
<organism evidence="3 4">
    <name type="scientific">Marasmiellus scandens</name>
    <dbReference type="NCBI Taxonomy" id="2682957"/>
    <lineage>
        <taxon>Eukaryota</taxon>
        <taxon>Fungi</taxon>
        <taxon>Dikarya</taxon>
        <taxon>Basidiomycota</taxon>
        <taxon>Agaricomycotina</taxon>
        <taxon>Agaricomycetes</taxon>
        <taxon>Agaricomycetidae</taxon>
        <taxon>Agaricales</taxon>
        <taxon>Marasmiineae</taxon>
        <taxon>Omphalotaceae</taxon>
        <taxon>Marasmiellus</taxon>
    </lineage>
</organism>
<gene>
    <name evidence="3" type="ORF">VKT23_000884</name>
</gene>
<sequence>MFFILFFILPFLCVALDGFYVPTSNGGSLLTTVPDTFPPGQAEPINMILSGNSDPDVLQDTPEGLLNYFLSLSFSGECLGQHRGNRQQADLGDGRGLVNETAVIRYDYGDPTLGTCKESQQGGNHFRYWVQNGSLADSGAVFMAVSYEKSQDEGHDIVPNGYNFGRDYIVGNISGSPIPTPSLRNSSTFSGSTSSNGYTYSSTITYLSGLLSNTSEGINHNLTVSTDNSNAVDGLIALVEVRITARPQNSTTDDNHNTHTEHDLAARLADILSDPSHPTPRSGNALAALMSERHGSTGSPGPEQISRSASTHSSTSTPLSELSMFEVLEYETQRGQEALARAEYAETQVKEILSRACDAEEARARAETQYMIERQESSRYREELERLQQELQLARDNVTTLTEERDAAQKTAQREKEERRKCQTAFRNYQAREEGREEGIKQGMARQFQQERARAWQTAYEEGYEKGQAEGFDDGKKLGYKQGFAKGREKGRKEERKNAMEAFDQFLTEEVRAERGSEEWVHRWAESVYYAQSDAEMVYSPRD</sequence>
<reference evidence="3 4" key="1">
    <citation type="submission" date="2024-01" db="EMBL/GenBank/DDBJ databases">
        <title>A draft genome for the cacao thread blight pathogen Marasmiellus scandens.</title>
        <authorList>
            <person name="Baruah I.K."/>
            <person name="Leung J."/>
            <person name="Bukari Y."/>
            <person name="Amoako-Attah I."/>
            <person name="Meinhardt L.W."/>
            <person name="Bailey B.A."/>
            <person name="Cohen S.P."/>
        </authorList>
    </citation>
    <scope>NUCLEOTIDE SEQUENCE [LARGE SCALE GENOMIC DNA]</scope>
    <source>
        <strain evidence="3 4">GH-19</strain>
    </source>
</reference>
<evidence type="ECO:0000256" key="2">
    <source>
        <dbReference type="SAM" id="SignalP"/>
    </source>
</evidence>